<dbReference type="Pfam" id="PF06602">
    <property type="entry name" value="Myotub-related"/>
    <property type="match status" value="1"/>
</dbReference>
<evidence type="ECO:0000256" key="1">
    <source>
        <dbReference type="ARBA" id="ARBA00007471"/>
    </source>
</evidence>
<evidence type="ECO:0000259" key="2">
    <source>
        <dbReference type="Pfam" id="PF06602"/>
    </source>
</evidence>
<dbReference type="InterPro" id="IPR010569">
    <property type="entry name" value="Myotubularin-like_Pase_dom"/>
</dbReference>
<dbReference type="PANTHER" id="PTHR13524:SF2">
    <property type="entry name" value="MYOTUBULARIN-RELATED PROTEIN 14"/>
    <property type="match status" value="1"/>
</dbReference>
<evidence type="ECO:0000313" key="3">
    <source>
        <dbReference type="EMBL" id="JAS20870.1"/>
    </source>
</evidence>
<accession>A0A1B6D5C1</accession>
<dbReference type="PROSITE" id="PS00383">
    <property type="entry name" value="TYR_PHOSPHATASE_1"/>
    <property type="match status" value="1"/>
</dbReference>
<dbReference type="PANTHER" id="PTHR13524">
    <property type="entry name" value="MYOTUBULARIN-RELATED"/>
    <property type="match status" value="1"/>
</dbReference>
<dbReference type="InterPro" id="IPR029021">
    <property type="entry name" value="Prot-tyrosine_phosphatase-like"/>
</dbReference>
<dbReference type="InterPro" id="IPR039803">
    <property type="entry name" value="MTMR14_PH-GRAM"/>
</dbReference>
<dbReference type="InterPro" id="IPR016130">
    <property type="entry name" value="Tyr_Pase_AS"/>
</dbReference>
<dbReference type="AlphaFoldDB" id="A0A1B6D5C1"/>
<protein>
    <recommendedName>
        <fullName evidence="2">Myotubularin phosphatase domain-containing protein</fullName>
    </recommendedName>
</protein>
<name>A0A1B6D5C1_9HEMI</name>
<organism evidence="3">
    <name type="scientific">Clastoptera arizonana</name>
    <name type="common">Arizona spittle bug</name>
    <dbReference type="NCBI Taxonomy" id="38151"/>
    <lineage>
        <taxon>Eukaryota</taxon>
        <taxon>Metazoa</taxon>
        <taxon>Ecdysozoa</taxon>
        <taxon>Arthropoda</taxon>
        <taxon>Hexapoda</taxon>
        <taxon>Insecta</taxon>
        <taxon>Pterygota</taxon>
        <taxon>Neoptera</taxon>
        <taxon>Paraneoptera</taxon>
        <taxon>Hemiptera</taxon>
        <taxon>Auchenorrhyncha</taxon>
        <taxon>Cercopoidea</taxon>
        <taxon>Clastopteridae</taxon>
        <taxon>Clastoptera</taxon>
    </lineage>
</organism>
<feature type="domain" description="Myotubularin phosphatase" evidence="2">
    <location>
        <begin position="304"/>
        <end position="455"/>
    </location>
</feature>
<dbReference type="CDD" id="cd13213">
    <property type="entry name" value="PH-GRAM_MTMR14"/>
    <property type="match status" value="1"/>
</dbReference>
<dbReference type="Gene3D" id="3.90.190.10">
    <property type="entry name" value="Protein tyrosine phosphatase superfamily"/>
    <property type="match status" value="1"/>
</dbReference>
<proteinExistence type="inferred from homology"/>
<sequence length="760" mass="84118">MEEISQDDVKVLIEYFSKNIYRAKYADKVCNDVMQKCLDLATLDYSYVIVPNKNGELSAHYPSKLIIFEAEQPSGGGNNGKAITGDISYAHPSTSTIYESVHEVEKLKELFGKARSARCRARFPVPVILFRGKNICRSSTLSGGPEIYGRSGFGYFFSSDEANANPTDSDDNPSKCHNWVLFDQVRNQDIKLLKVLGVQTIVDFMVEKKKVKFGMNVTSSEKVDKRDRYNDFKILSLPYPGCEFFKQFRDNNYSAKNLIFNWDQSHVDADMIIPEDNITLQLKINWKDYKHWDLVTLTENYLLLLLHYLTEGSSGLLVHCISGWDRTPLFISLLRICLWADGAIHQSLSPIQLLYFTIAYDWMLFGHNLEDRKTKGEDIFYFCFYILKHLTRDEFSINRCKGKSASPNTTSTDTILEGDYDGSEIFVNPQGSNVSLHSSWSSISSKSQENPVFAQAEDPSGVLGSTWYLPMPSHEQGPQGTDSPANSTANNATHIPVTCSSTSVVSRSTWYLPQSAQEQGPLCSDPSANNTAVNITYIPSTSTVSSLSSYSSLSSSHSISPLLAPNKTELNIFVSNNEHSNGIQDVGISNGHVNKPHNSTNGQNASVVRISHLSRTSPVAVPCRTSLRQRNESSGSLSAGSWQFITGTGSLRGSGSNSTCSSTNLHSNSSNTSLCDGQVSTESTNTLTGNEESLTCGLRADHSSCNSICSMRRERLTQLRELFCGCYCKSIGHNLKDGSDTSGLSYVFTNMFSSNQRTTV</sequence>
<dbReference type="EMBL" id="GEDC01016428">
    <property type="protein sequence ID" value="JAS20870.1"/>
    <property type="molecule type" value="Transcribed_RNA"/>
</dbReference>
<gene>
    <name evidence="3" type="ORF">g.5213</name>
</gene>
<dbReference type="InterPro" id="IPR039802">
    <property type="entry name" value="MTMR14"/>
</dbReference>
<comment type="similarity">
    <text evidence="1">Belongs to the protein-tyrosine phosphatase family. Non-receptor class myotubularin subfamily.</text>
</comment>
<dbReference type="GO" id="GO:0004438">
    <property type="term" value="F:phosphatidylinositol-3-phosphate phosphatase activity"/>
    <property type="evidence" value="ECO:0007669"/>
    <property type="project" value="InterPro"/>
</dbReference>
<dbReference type="SUPFAM" id="SSF52799">
    <property type="entry name" value="(Phosphotyrosine protein) phosphatases II"/>
    <property type="match status" value="1"/>
</dbReference>
<reference evidence="3" key="1">
    <citation type="submission" date="2015-12" db="EMBL/GenBank/DDBJ databases">
        <title>De novo transcriptome assembly of four potential Pierce s Disease insect vectors from Arizona vineyards.</title>
        <authorList>
            <person name="Tassone E.E."/>
        </authorList>
    </citation>
    <scope>NUCLEOTIDE SEQUENCE</scope>
</reference>